<keyword evidence="6" id="KW-0442">Lipid degradation</keyword>
<keyword evidence="8" id="KW-0520">NAD</keyword>
<proteinExistence type="inferred from homology"/>
<dbReference type="InterPro" id="IPR006108">
    <property type="entry name" value="3HC_DH_C"/>
</dbReference>
<sequence length="737" mass="79322">MSRAASDVSGAGLTVATLPGTLLLEDSTVGLSLRVHEGIALIAYDQPGSPVNTLNSRVGPVFEQFFLRIEQDAAIVAAVLVSGKTDSWIAGADIEELQRITAPVDGERLSRSGQLLLDRLAALRKPVIAAIHGAALGGGLEVALACHHRIITDHAKTVLALPEVQLGLIPGAGGTQRLPRTVGLQVALDLILTGKNVRARKALPMGLVHELVHPAILLDVAMQRARQLAHGDRSAVRERRPGLVERALEENSVGRAIIFRKARESVTKKTGGHYPAPFAALDVIERGYRESFAAGLLEEAKRFGELAVSPECRQLAYLFFATTSLKKDTGLPAGQNVAPRAVHKLGVLGAGFMGAGITAVAVQAGTVVRLKDGTVERLASGFKAVRDVVRERLVKRQITRVQFDDTMSLVGGTVDYRGFANVDLVIEAVFEDLDVKHQVLREVEETTPAAIFASNTSTIPIRDIARAAKRPEQVLGMHFFSPVHRMPLLEVIVTPETSAETTATAVAYGKQLGKTVIVVQDGAGFYVNRILAPYLNECGRMVDEGASIEDIDKALVQFGFPVGPFTLLDEVGLDIAGKSGPIMEAAFGPRMQPSATLRAVIASGRLGRKARKGFYRYDADGKRQGVDDSIYAMTPVGARRRTLPVEEIQQRAVLPLLNEAVRCLDEGIIRSPRDGDIGAVFGIGFPPFRGGPFRLLDTMGLANVVAQLDALHARFPGRFEVAKLLRARADRQQPFHP</sequence>
<evidence type="ECO:0000256" key="12">
    <source>
        <dbReference type="ARBA" id="ARBA00049556"/>
    </source>
</evidence>
<dbReference type="GO" id="GO:0006635">
    <property type="term" value="P:fatty acid beta-oxidation"/>
    <property type="evidence" value="ECO:0007669"/>
    <property type="project" value="UniProtKB-UniPathway"/>
</dbReference>
<evidence type="ECO:0000256" key="10">
    <source>
        <dbReference type="ARBA" id="ARBA00023239"/>
    </source>
</evidence>
<feature type="domain" description="3-hydroxyacyl-CoA dehydrogenase C-terminal" evidence="13">
    <location>
        <begin position="649"/>
        <end position="728"/>
    </location>
</feature>
<comment type="pathway">
    <text evidence="1">Lipid metabolism; fatty acid beta-oxidation.</text>
</comment>
<dbReference type="InterPro" id="IPR050136">
    <property type="entry name" value="FA_oxidation_alpha_subunit"/>
</dbReference>
<dbReference type="InterPro" id="IPR001753">
    <property type="entry name" value="Enoyl-CoA_hydra/iso"/>
</dbReference>
<keyword evidence="9" id="KW-0443">Lipid metabolism</keyword>
<feature type="domain" description="3-hydroxyacyl-CoA dehydrogenase C-terminal" evidence="13">
    <location>
        <begin position="524"/>
        <end position="617"/>
    </location>
</feature>
<gene>
    <name evidence="15" type="ORF">DGD08_12880</name>
</gene>
<organism evidence="15 16">
    <name type="scientific">Gemmatimonas aurantiaca</name>
    <dbReference type="NCBI Taxonomy" id="173480"/>
    <lineage>
        <taxon>Bacteria</taxon>
        <taxon>Pseudomonadati</taxon>
        <taxon>Gemmatimonadota</taxon>
        <taxon>Gemmatimonadia</taxon>
        <taxon>Gemmatimonadales</taxon>
        <taxon>Gemmatimonadaceae</taxon>
        <taxon>Gemmatimonas</taxon>
    </lineage>
</organism>
<name>A0A3D4VAG3_9BACT</name>
<dbReference type="InterPro" id="IPR036291">
    <property type="entry name" value="NAD(P)-bd_dom_sf"/>
</dbReference>
<dbReference type="SUPFAM" id="SSF48179">
    <property type="entry name" value="6-phosphogluconate dehydrogenase C-terminal domain-like"/>
    <property type="match status" value="2"/>
</dbReference>
<evidence type="ECO:0000256" key="5">
    <source>
        <dbReference type="ARBA" id="ARBA00022832"/>
    </source>
</evidence>
<evidence type="ECO:0000256" key="4">
    <source>
        <dbReference type="ARBA" id="ARBA00012076"/>
    </source>
</evidence>
<dbReference type="Pfam" id="PF00725">
    <property type="entry name" value="3HCDH"/>
    <property type="match status" value="2"/>
</dbReference>
<evidence type="ECO:0000259" key="13">
    <source>
        <dbReference type="Pfam" id="PF00725"/>
    </source>
</evidence>
<dbReference type="PROSITE" id="PS00067">
    <property type="entry name" value="3HCDH"/>
    <property type="match status" value="1"/>
</dbReference>
<dbReference type="SUPFAM" id="SSF52096">
    <property type="entry name" value="ClpP/crotonase"/>
    <property type="match status" value="1"/>
</dbReference>
<evidence type="ECO:0000256" key="2">
    <source>
        <dbReference type="ARBA" id="ARBA00007005"/>
    </source>
</evidence>
<keyword evidence="5" id="KW-0276">Fatty acid metabolism</keyword>
<evidence type="ECO:0000256" key="6">
    <source>
        <dbReference type="ARBA" id="ARBA00022963"/>
    </source>
</evidence>
<dbReference type="GO" id="GO:0016509">
    <property type="term" value="F:long-chain (3S)-3-hydroxyacyl-CoA dehydrogenase (NAD+) activity"/>
    <property type="evidence" value="ECO:0007669"/>
    <property type="project" value="TreeGrafter"/>
</dbReference>
<keyword evidence="7" id="KW-0560">Oxidoreductase</keyword>
<keyword evidence="10" id="KW-0456">Lyase</keyword>
<dbReference type="Gene3D" id="1.10.1040.50">
    <property type="match status" value="1"/>
</dbReference>
<dbReference type="InterPro" id="IPR006176">
    <property type="entry name" value="3-OHacyl-CoA_DH_NAD-bd"/>
</dbReference>
<dbReference type="OMA" id="ESTTIRW"/>
<dbReference type="Proteomes" id="UP000264071">
    <property type="component" value="Unassembled WGS sequence"/>
</dbReference>
<dbReference type="EC" id="4.2.1.17" evidence="4"/>
<keyword evidence="11" id="KW-0511">Multifunctional enzyme</keyword>
<comment type="similarity">
    <text evidence="3">In the N-terminal section; belongs to the enoyl-CoA hydratase/isomerase family.</text>
</comment>
<dbReference type="NCBIfam" id="NF008363">
    <property type="entry name" value="PRK11154.1"/>
    <property type="match status" value="1"/>
</dbReference>
<dbReference type="InterPro" id="IPR029045">
    <property type="entry name" value="ClpP/crotonase-like_dom_sf"/>
</dbReference>
<dbReference type="PANTHER" id="PTHR43612:SF3">
    <property type="entry name" value="TRIFUNCTIONAL ENZYME SUBUNIT ALPHA, MITOCHONDRIAL"/>
    <property type="match status" value="1"/>
</dbReference>
<reference evidence="15 16" key="1">
    <citation type="journal article" date="2018" name="Nat. Biotechnol.">
        <title>A standardized bacterial taxonomy based on genome phylogeny substantially revises the tree of life.</title>
        <authorList>
            <person name="Parks D.H."/>
            <person name="Chuvochina M."/>
            <person name="Waite D.W."/>
            <person name="Rinke C."/>
            <person name="Skarshewski A."/>
            <person name="Chaumeil P.A."/>
            <person name="Hugenholtz P."/>
        </authorList>
    </citation>
    <scope>NUCLEOTIDE SEQUENCE [LARGE SCALE GENOMIC DNA]</scope>
    <source>
        <strain evidence="15">UBA8844</strain>
    </source>
</reference>
<dbReference type="SUPFAM" id="SSF51735">
    <property type="entry name" value="NAD(P)-binding Rossmann-fold domains"/>
    <property type="match status" value="1"/>
</dbReference>
<evidence type="ECO:0000256" key="1">
    <source>
        <dbReference type="ARBA" id="ARBA00005005"/>
    </source>
</evidence>
<dbReference type="CDD" id="cd06558">
    <property type="entry name" value="crotonase-like"/>
    <property type="match status" value="1"/>
</dbReference>
<dbReference type="Gene3D" id="3.40.50.720">
    <property type="entry name" value="NAD(P)-binding Rossmann-like Domain"/>
    <property type="match status" value="1"/>
</dbReference>
<evidence type="ECO:0000259" key="14">
    <source>
        <dbReference type="Pfam" id="PF02737"/>
    </source>
</evidence>
<dbReference type="FunFam" id="3.40.50.720:FF:000009">
    <property type="entry name" value="Fatty oxidation complex, alpha subunit"/>
    <property type="match status" value="1"/>
</dbReference>
<dbReference type="UniPathway" id="UPA00659"/>
<comment type="catalytic activity">
    <reaction evidence="12">
        <text>a (3S)-3-hydroxyacyl-CoA + NAD(+) = a 3-oxoacyl-CoA + NADH + H(+)</text>
        <dbReference type="Rhea" id="RHEA:22432"/>
        <dbReference type="ChEBI" id="CHEBI:15378"/>
        <dbReference type="ChEBI" id="CHEBI:57318"/>
        <dbReference type="ChEBI" id="CHEBI:57540"/>
        <dbReference type="ChEBI" id="CHEBI:57945"/>
        <dbReference type="ChEBI" id="CHEBI:90726"/>
        <dbReference type="EC" id="1.1.1.35"/>
    </reaction>
</comment>
<dbReference type="Gene3D" id="3.90.226.10">
    <property type="entry name" value="2-enoyl-CoA Hydratase, Chain A, domain 1"/>
    <property type="match status" value="1"/>
</dbReference>
<dbReference type="Pfam" id="PF02737">
    <property type="entry name" value="3HCDH_N"/>
    <property type="match status" value="1"/>
</dbReference>
<comment type="similarity">
    <text evidence="2">In the central section; belongs to the 3-hydroxyacyl-CoA dehydrogenase family.</text>
</comment>
<evidence type="ECO:0000256" key="9">
    <source>
        <dbReference type="ARBA" id="ARBA00023098"/>
    </source>
</evidence>
<dbReference type="PANTHER" id="PTHR43612">
    <property type="entry name" value="TRIFUNCTIONAL ENZYME SUBUNIT ALPHA"/>
    <property type="match status" value="1"/>
</dbReference>
<dbReference type="FunFam" id="3.90.226.10:FF:000011">
    <property type="entry name" value="Fatty acid oxidation complex subunit alpha"/>
    <property type="match status" value="1"/>
</dbReference>
<dbReference type="GO" id="GO:0070403">
    <property type="term" value="F:NAD+ binding"/>
    <property type="evidence" value="ECO:0007669"/>
    <property type="project" value="InterPro"/>
</dbReference>
<evidence type="ECO:0000256" key="11">
    <source>
        <dbReference type="ARBA" id="ARBA00023268"/>
    </source>
</evidence>
<evidence type="ECO:0000313" key="15">
    <source>
        <dbReference type="EMBL" id="HCT58091.1"/>
    </source>
</evidence>
<evidence type="ECO:0000256" key="3">
    <source>
        <dbReference type="ARBA" id="ARBA00008750"/>
    </source>
</evidence>
<dbReference type="GO" id="GO:0004300">
    <property type="term" value="F:enoyl-CoA hydratase activity"/>
    <property type="evidence" value="ECO:0007669"/>
    <property type="project" value="UniProtKB-EC"/>
</dbReference>
<accession>A0A3D4VAG3</accession>
<evidence type="ECO:0000313" key="16">
    <source>
        <dbReference type="Proteomes" id="UP000264071"/>
    </source>
</evidence>
<dbReference type="Pfam" id="PF00378">
    <property type="entry name" value="ECH_1"/>
    <property type="match status" value="1"/>
</dbReference>
<dbReference type="AlphaFoldDB" id="A0A3D4VAG3"/>
<protein>
    <recommendedName>
        <fullName evidence="4">enoyl-CoA hydratase</fullName>
        <ecNumber evidence="4">4.2.1.17</ecNumber>
    </recommendedName>
</protein>
<evidence type="ECO:0000256" key="8">
    <source>
        <dbReference type="ARBA" id="ARBA00023027"/>
    </source>
</evidence>
<dbReference type="InterPro" id="IPR006180">
    <property type="entry name" value="3-OHacyl-CoA_DH_CS"/>
</dbReference>
<dbReference type="EMBL" id="DPIY01000010">
    <property type="protein sequence ID" value="HCT58091.1"/>
    <property type="molecule type" value="Genomic_DNA"/>
</dbReference>
<comment type="caution">
    <text evidence="15">The sequence shown here is derived from an EMBL/GenBank/DDBJ whole genome shotgun (WGS) entry which is preliminary data.</text>
</comment>
<dbReference type="InterPro" id="IPR008927">
    <property type="entry name" value="6-PGluconate_DH-like_C_sf"/>
</dbReference>
<feature type="domain" description="3-hydroxyacyl-CoA dehydrogenase NAD binding" evidence="14">
    <location>
        <begin position="344"/>
        <end position="521"/>
    </location>
</feature>
<evidence type="ECO:0000256" key="7">
    <source>
        <dbReference type="ARBA" id="ARBA00023002"/>
    </source>
</evidence>